<evidence type="ECO:0000256" key="17">
    <source>
        <dbReference type="RuleBase" id="RU004419"/>
    </source>
</evidence>
<dbReference type="InterPro" id="IPR001133">
    <property type="entry name" value="NADH_UbQ_OxRdtase_chain4L/K"/>
</dbReference>
<keyword evidence="8 17" id="KW-1278">Translocase</keyword>
<evidence type="ECO:0000256" key="2">
    <source>
        <dbReference type="ARBA" id="ARBA00010519"/>
    </source>
</evidence>
<feature type="transmembrane region" description="Helical" evidence="17">
    <location>
        <begin position="61"/>
        <end position="80"/>
    </location>
</feature>
<keyword evidence="14 17" id="KW-0472">Membrane</keyword>
<dbReference type="PANTHER" id="PTHR11434">
    <property type="entry name" value="NADH-UBIQUINONE OXIDOREDUCTASE SUBUNIT ND4L"/>
    <property type="match status" value="1"/>
</dbReference>
<dbReference type="EMBL" id="AP006738">
    <property type="protein sequence ID" value="BAD89250.1"/>
    <property type="molecule type" value="Genomic_DNA"/>
</dbReference>
<evidence type="ECO:0000256" key="6">
    <source>
        <dbReference type="ARBA" id="ARBA00022660"/>
    </source>
</evidence>
<sequence length="98" mass="10723">MTWIHLVTMTAFLLTMMGLTVHLTHLLSTLLCLEALMLILFMALAAWTLDLHLGSSFVLPMLLLTLSACEASTGLALLTATTRTHTTTQLSSMNMLQC</sequence>
<evidence type="ECO:0000256" key="13">
    <source>
        <dbReference type="ARBA" id="ARBA00023128"/>
    </source>
</evidence>
<proteinExistence type="inferred from homology"/>
<evidence type="ECO:0000256" key="11">
    <source>
        <dbReference type="ARBA" id="ARBA00023027"/>
    </source>
</evidence>
<organism evidence="18">
    <name type="scientific">Batrachomoeus trispinosus</name>
    <name type="common">three-spined frogfish</name>
    <dbReference type="NCBI Taxonomy" id="262770"/>
    <lineage>
        <taxon>Eukaryota</taxon>
        <taxon>Metazoa</taxon>
        <taxon>Chordata</taxon>
        <taxon>Craniata</taxon>
        <taxon>Vertebrata</taxon>
        <taxon>Euteleostomi</taxon>
        <taxon>Actinopterygii</taxon>
        <taxon>Neopterygii</taxon>
        <taxon>Teleostei</taxon>
        <taxon>Neoteleostei</taxon>
        <taxon>Acanthomorphata</taxon>
        <taxon>Batrachoidaria</taxon>
        <taxon>Batrachoididae</taxon>
        <taxon>Batrachomoeus</taxon>
    </lineage>
</organism>
<comment type="catalytic activity">
    <reaction evidence="16">
        <text>a ubiquinone + NADH + 5 H(+)(in) = a ubiquinol + NAD(+) + 4 H(+)(out)</text>
        <dbReference type="Rhea" id="RHEA:29091"/>
        <dbReference type="Rhea" id="RHEA-COMP:9565"/>
        <dbReference type="Rhea" id="RHEA-COMP:9566"/>
        <dbReference type="ChEBI" id="CHEBI:15378"/>
        <dbReference type="ChEBI" id="CHEBI:16389"/>
        <dbReference type="ChEBI" id="CHEBI:17976"/>
        <dbReference type="ChEBI" id="CHEBI:57540"/>
        <dbReference type="ChEBI" id="CHEBI:57945"/>
        <dbReference type="EC" id="7.1.1.2"/>
    </reaction>
    <physiologicalReaction direction="left-to-right" evidence="16">
        <dbReference type="Rhea" id="RHEA:29092"/>
    </physiologicalReaction>
</comment>
<evidence type="ECO:0000256" key="15">
    <source>
        <dbReference type="ARBA" id="ARBA00043911"/>
    </source>
</evidence>
<evidence type="ECO:0000313" key="18">
    <source>
        <dbReference type="EMBL" id="BAD89250.1"/>
    </source>
</evidence>
<dbReference type="Pfam" id="PF00420">
    <property type="entry name" value="Oxidored_q2"/>
    <property type="match status" value="1"/>
</dbReference>
<evidence type="ECO:0000256" key="8">
    <source>
        <dbReference type="ARBA" id="ARBA00022967"/>
    </source>
</evidence>
<protein>
    <recommendedName>
        <fullName evidence="4 17">NADH-ubiquinone oxidoreductase chain 4L</fullName>
        <ecNumber evidence="3 17">7.1.1.2</ecNumber>
    </recommendedName>
</protein>
<keyword evidence="5 17" id="KW-0813">Transport</keyword>
<feature type="transmembrane region" description="Helical" evidence="17">
    <location>
        <begin position="30"/>
        <end position="49"/>
    </location>
</feature>
<evidence type="ECO:0000256" key="3">
    <source>
        <dbReference type="ARBA" id="ARBA00012944"/>
    </source>
</evidence>
<evidence type="ECO:0000256" key="12">
    <source>
        <dbReference type="ARBA" id="ARBA00023075"/>
    </source>
</evidence>
<dbReference type="GO" id="GO:0008137">
    <property type="term" value="F:NADH dehydrogenase (ubiquinone) activity"/>
    <property type="evidence" value="ECO:0007669"/>
    <property type="project" value="UniProtKB-EC"/>
</dbReference>
<comment type="similarity">
    <text evidence="2 17">Belongs to the complex I subunit 4L family.</text>
</comment>
<evidence type="ECO:0000256" key="5">
    <source>
        <dbReference type="ARBA" id="ARBA00022448"/>
    </source>
</evidence>
<dbReference type="GO" id="GO:0042773">
    <property type="term" value="P:ATP synthesis coupled electron transport"/>
    <property type="evidence" value="ECO:0007669"/>
    <property type="project" value="UniProtKB-UniRule"/>
</dbReference>
<feature type="transmembrane region" description="Helical" evidence="17">
    <location>
        <begin position="6"/>
        <end position="23"/>
    </location>
</feature>
<keyword evidence="7 17" id="KW-0812">Transmembrane</keyword>
<keyword evidence="9 17" id="KW-0249">Electron transport</keyword>
<dbReference type="EC" id="7.1.1.2" evidence="3 17"/>
<evidence type="ECO:0000256" key="14">
    <source>
        <dbReference type="ARBA" id="ARBA00023136"/>
    </source>
</evidence>
<reference evidence="18" key="1">
    <citation type="journal article" date="2005" name="Biol. J. Linn. Soc. Lond.">
        <title>The phylogenetic position of toadfishes (order Batrachoidiformes) in the higher ray-finned fish as inferred from partitioned Bayesian analysis of 102 whole mitochondrial genome sequences.</title>
        <authorList>
            <person name="Miya M."/>
            <person name="Satoh T.P."/>
            <person name="Nishida M."/>
        </authorList>
    </citation>
    <scope>NUCLEOTIDE SEQUENCE</scope>
</reference>
<dbReference type="GO" id="GO:0016651">
    <property type="term" value="F:oxidoreductase activity, acting on NAD(P)H"/>
    <property type="evidence" value="ECO:0007669"/>
    <property type="project" value="InterPro"/>
</dbReference>
<keyword evidence="13 17" id="KW-0496">Mitochondrion</keyword>
<keyword evidence="17" id="KW-0999">Mitochondrion inner membrane</keyword>
<evidence type="ECO:0000256" key="10">
    <source>
        <dbReference type="ARBA" id="ARBA00022989"/>
    </source>
</evidence>
<keyword evidence="12 17" id="KW-0830">Ubiquinone</keyword>
<dbReference type="Gene3D" id="1.10.287.3510">
    <property type="match status" value="1"/>
</dbReference>
<evidence type="ECO:0000256" key="1">
    <source>
        <dbReference type="ARBA" id="ARBA00004225"/>
    </source>
</evidence>
<keyword evidence="11 17" id="KW-0520">NAD</keyword>
<keyword evidence="10 17" id="KW-1133">Transmembrane helix</keyword>
<keyword evidence="6 17" id="KW-0679">Respiratory chain</keyword>
<dbReference type="AlphaFoldDB" id="Q5GM96"/>
<evidence type="ECO:0000256" key="9">
    <source>
        <dbReference type="ARBA" id="ARBA00022982"/>
    </source>
</evidence>
<geneLocation type="mitochondrion" evidence="18"/>
<dbReference type="InterPro" id="IPR039428">
    <property type="entry name" value="NUOK/Mnh_C1-like"/>
</dbReference>
<evidence type="ECO:0000256" key="4">
    <source>
        <dbReference type="ARBA" id="ARBA00016612"/>
    </source>
</evidence>
<dbReference type="GO" id="GO:0030964">
    <property type="term" value="C:NADH dehydrogenase complex"/>
    <property type="evidence" value="ECO:0007669"/>
    <property type="project" value="TreeGrafter"/>
</dbReference>
<comment type="function">
    <text evidence="15">Core subunit of the mitochondrial membrane respiratory chain NADH dehydrogenase (Complex I) which catalyzes electron transfer from NADH through the respiratory chain, using ubiquinone as an electron acceptor. Part of the enzyme membrane arm which is embedded in the lipid bilayer and involved in proton translocation.</text>
</comment>
<gene>
    <name evidence="18" type="primary">ND4L</name>
</gene>
<evidence type="ECO:0000256" key="7">
    <source>
        <dbReference type="ARBA" id="ARBA00022692"/>
    </source>
</evidence>
<dbReference type="PANTHER" id="PTHR11434:SF0">
    <property type="entry name" value="NADH-UBIQUINONE OXIDOREDUCTASE CHAIN 4L"/>
    <property type="match status" value="1"/>
</dbReference>
<comment type="subcellular location">
    <subcellularLocation>
        <location evidence="17">Mitochondrion inner membrane</location>
        <topology evidence="17">Multi-pass membrane protein</topology>
    </subcellularLocation>
    <subcellularLocation>
        <location evidence="1">Mitochondrion membrane</location>
        <topology evidence="1">Multi-pass membrane protein</topology>
    </subcellularLocation>
</comment>
<dbReference type="GO" id="GO:0005743">
    <property type="term" value="C:mitochondrial inner membrane"/>
    <property type="evidence" value="ECO:0007669"/>
    <property type="project" value="UniProtKB-SubCell"/>
</dbReference>
<accession>Q5GM96</accession>
<name>Q5GM96_9TELE</name>
<evidence type="ECO:0000256" key="16">
    <source>
        <dbReference type="ARBA" id="ARBA00048769"/>
    </source>
</evidence>